<organism evidence="2 3">
    <name type="scientific">Cicer arietinum</name>
    <name type="common">Chickpea</name>
    <name type="synonym">Garbanzo</name>
    <dbReference type="NCBI Taxonomy" id="3827"/>
    <lineage>
        <taxon>Eukaryota</taxon>
        <taxon>Viridiplantae</taxon>
        <taxon>Streptophyta</taxon>
        <taxon>Embryophyta</taxon>
        <taxon>Tracheophyta</taxon>
        <taxon>Spermatophyta</taxon>
        <taxon>Magnoliopsida</taxon>
        <taxon>eudicotyledons</taxon>
        <taxon>Gunneridae</taxon>
        <taxon>Pentapetalae</taxon>
        <taxon>rosids</taxon>
        <taxon>fabids</taxon>
        <taxon>Fabales</taxon>
        <taxon>Fabaceae</taxon>
        <taxon>Papilionoideae</taxon>
        <taxon>50 kb inversion clade</taxon>
        <taxon>NPAAA clade</taxon>
        <taxon>Hologalegina</taxon>
        <taxon>IRL clade</taxon>
        <taxon>Cicereae</taxon>
        <taxon>Cicer</taxon>
    </lineage>
</organism>
<dbReference type="PaxDb" id="3827-XP_004514096.1"/>
<gene>
    <name evidence="3" type="primary">LOC101507682</name>
</gene>
<proteinExistence type="predicted"/>
<dbReference type="PANTHER" id="PTHR15503:SF42">
    <property type="entry name" value="ZINC FINGER, CCHC-TYPE, RETROTRANSPOSON GAG DOMAIN, ASPARTIC PEPTIDASE DOMAIN PROTEIN-RELATED"/>
    <property type="match status" value="1"/>
</dbReference>
<dbReference type="KEGG" id="cam:101507682"/>
<feature type="domain" description="Retrotransposon gag" evidence="1">
    <location>
        <begin position="59"/>
        <end position="151"/>
    </location>
</feature>
<dbReference type="GeneID" id="101507682"/>
<dbReference type="Pfam" id="PF03732">
    <property type="entry name" value="Retrotrans_gag"/>
    <property type="match status" value="1"/>
</dbReference>
<dbReference type="InterPro" id="IPR032567">
    <property type="entry name" value="RTL1-rel"/>
</dbReference>
<evidence type="ECO:0000313" key="2">
    <source>
        <dbReference type="Proteomes" id="UP000087171"/>
    </source>
</evidence>
<dbReference type="InterPro" id="IPR005162">
    <property type="entry name" value="Retrotrans_gag_dom"/>
</dbReference>
<protein>
    <submittedName>
        <fullName evidence="3">Uncharacterized protein LOC101507682</fullName>
    </submittedName>
</protein>
<evidence type="ECO:0000313" key="3">
    <source>
        <dbReference type="RefSeq" id="XP_004514096.1"/>
    </source>
</evidence>
<dbReference type="PANTHER" id="PTHR15503">
    <property type="entry name" value="LDOC1 RELATED"/>
    <property type="match status" value="1"/>
</dbReference>
<dbReference type="Pfam" id="PF08284">
    <property type="entry name" value="RVP_2"/>
    <property type="match status" value="1"/>
</dbReference>
<name>A0A1S2Z2X6_CICAR</name>
<accession>A0A1S2Z2X6</accession>
<dbReference type="AlphaFoldDB" id="A0A1S2Z2X6"/>
<reference evidence="3" key="1">
    <citation type="submission" date="2025-08" db="UniProtKB">
        <authorList>
            <consortium name="RefSeq"/>
        </authorList>
    </citation>
    <scope>IDENTIFICATION</scope>
    <source>
        <tissue evidence="3">Etiolated seedlings</tissue>
    </source>
</reference>
<dbReference type="eggNOG" id="KOG0017">
    <property type="taxonomic scope" value="Eukaryota"/>
</dbReference>
<evidence type="ECO:0000259" key="1">
    <source>
        <dbReference type="Pfam" id="PF03732"/>
    </source>
</evidence>
<dbReference type="OrthoDB" id="1434145at2759"/>
<dbReference type="RefSeq" id="XP_004514096.1">
    <property type="nucleotide sequence ID" value="XM_004514039.1"/>
</dbReference>
<dbReference type="Proteomes" id="UP000087171">
    <property type="component" value="Unplaced"/>
</dbReference>
<keyword evidence="2" id="KW-1185">Reference proteome</keyword>
<sequence>MDQREEAAVATIGLTEFRRQDPPKFKGEYDPDKADIWLQEIEKIFDILHCPDKMKVEYVAYLLIGEAEYWWQGARQITEGNHEDMTWEVFKRRFLDKYFPKSARAGKEDQFLRLYQGSLTASEYATKFESLAKHFRYFRNQMDEEYMCERFESELMYEIKECVGPLDIHQYQVLVEKCKKVEIMKRGRLNRGVIGGPARPQKPSHLAKYFQEKDTYDNKEVVNNKDVARRTTRGHVYHISGEEAPSSLELIQGECLIARKILGVIYDYGATHSFISLDWVDSLQLDVTTLPFMLNHQQTEVFFEGRSSKTCVSQPISMTPEVVVDGIPLVKYFSQVFQPDVLGLPSTCDVEFSIDVIPYA</sequence>